<dbReference type="Gene3D" id="3.20.20.80">
    <property type="entry name" value="Glycosidases"/>
    <property type="match status" value="1"/>
</dbReference>
<evidence type="ECO:0000256" key="1">
    <source>
        <dbReference type="ARBA" id="ARBA00004613"/>
    </source>
</evidence>
<dbReference type="SUPFAM" id="SSF51445">
    <property type="entry name" value="(Trans)glycosidases"/>
    <property type="match status" value="1"/>
</dbReference>
<evidence type="ECO:0000256" key="13">
    <source>
        <dbReference type="ARBA" id="ARBA00041472"/>
    </source>
</evidence>
<evidence type="ECO:0000256" key="2">
    <source>
        <dbReference type="ARBA" id="ARBA00005641"/>
    </source>
</evidence>
<dbReference type="GO" id="GO:0009251">
    <property type="term" value="P:glucan catabolic process"/>
    <property type="evidence" value="ECO:0007669"/>
    <property type="project" value="TreeGrafter"/>
</dbReference>
<protein>
    <recommendedName>
        <fullName evidence="12">glucan endo-1,6-beta-glucosidase</fullName>
        <ecNumber evidence="12">3.2.1.75</ecNumber>
    </recommendedName>
    <alternativeName>
        <fullName evidence="14">Beta-1,6-glucanase B</fullName>
    </alternativeName>
    <alternativeName>
        <fullName evidence="13">Endo-1,6-beta-D-glucanase B</fullName>
    </alternativeName>
    <alternativeName>
        <fullName evidence="15">Endo-1,6-beta-glucanase B</fullName>
    </alternativeName>
</protein>
<evidence type="ECO:0000256" key="9">
    <source>
        <dbReference type="ARBA" id="ARBA00023326"/>
    </source>
</evidence>
<evidence type="ECO:0000256" key="17">
    <source>
        <dbReference type="SAM" id="SignalP"/>
    </source>
</evidence>
<comment type="caution">
    <text evidence="19">The sequence shown here is derived from an EMBL/GenBank/DDBJ whole genome shotgun (WGS) entry which is preliminary data.</text>
</comment>
<comment type="subcellular location">
    <subcellularLocation>
        <location evidence="1">Secreted</location>
    </subcellularLocation>
</comment>
<dbReference type="OrthoDB" id="62120at2759"/>
<evidence type="ECO:0000313" key="19">
    <source>
        <dbReference type="EMBL" id="KAB8345842.1"/>
    </source>
</evidence>
<accession>A0A5N6KTW7</accession>
<dbReference type="InterPro" id="IPR050386">
    <property type="entry name" value="Glycosyl_hydrolase_5"/>
</dbReference>
<evidence type="ECO:0000256" key="12">
    <source>
        <dbReference type="ARBA" id="ARBA00038935"/>
    </source>
</evidence>
<evidence type="ECO:0000256" key="6">
    <source>
        <dbReference type="ARBA" id="ARBA00023180"/>
    </source>
</evidence>
<organism evidence="19 20">
    <name type="scientific">Carpinus fangiana</name>
    <dbReference type="NCBI Taxonomy" id="176857"/>
    <lineage>
        <taxon>Eukaryota</taxon>
        <taxon>Viridiplantae</taxon>
        <taxon>Streptophyta</taxon>
        <taxon>Embryophyta</taxon>
        <taxon>Tracheophyta</taxon>
        <taxon>Spermatophyta</taxon>
        <taxon>Magnoliopsida</taxon>
        <taxon>eudicotyledons</taxon>
        <taxon>Gunneridae</taxon>
        <taxon>Pentapetalae</taxon>
        <taxon>rosids</taxon>
        <taxon>fabids</taxon>
        <taxon>Fagales</taxon>
        <taxon>Betulaceae</taxon>
        <taxon>Carpinus</taxon>
    </lineage>
</organism>
<keyword evidence="8 16" id="KW-0326">Glycosidase</keyword>
<evidence type="ECO:0000256" key="5">
    <source>
        <dbReference type="ARBA" id="ARBA00022801"/>
    </source>
</evidence>
<comment type="catalytic activity">
    <reaction evidence="10">
        <text>Random hydrolysis of (1-&gt;6)-linkages in (1-&gt;6)-beta-D-glucans.</text>
        <dbReference type="EC" id="3.2.1.75"/>
    </reaction>
</comment>
<feature type="chain" id="PRO_5024362299" description="glucan endo-1,6-beta-glucosidase" evidence="17">
    <location>
        <begin position="19"/>
        <end position="428"/>
    </location>
</feature>
<evidence type="ECO:0000256" key="3">
    <source>
        <dbReference type="ARBA" id="ARBA00022525"/>
    </source>
</evidence>
<evidence type="ECO:0000256" key="4">
    <source>
        <dbReference type="ARBA" id="ARBA00022729"/>
    </source>
</evidence>
<keyword evidence="6" id="KW-0325">Glycoprotein</keyword>
<dbReference type="GO" id="GO:0046557">
    <property type="term" value="F:glucan endo-1,6-beta-glucosidase activity"/>
    <property type="evidence" value="ECO:0007669"/>
    <property type="project" value="UniProtKB-EC"/>
</dbReference>
<gene>
    <name evidence="19" type="ORF">FH972_022897</name>
</gene>
<comment type="similarity">
    <text evidence="2 16">Belongs to the glycosyl hydrolase 5 (cellulase A) family.</text>
</comment>
<dbReference type="Proteomes" id="UP000327013">
    <property type="component" value="Unassembled WGS sequence"/>
</dbReference>
<evidence type="ECO:0000256" key="7">
    <source>
        <dbReference type="ARBA" id="ARBA00023277"/>
    </source>
</evidence>
<evidence type="ECO:0000259" key="18">
    <source>
        <dbReference type="Pfam" id="PF00150"/>
    </source>
</evidence>
<evidence type="ECO:0000256" key="10">
    <source>
        <dbReference type="ARBA" id="ARBA00036633"/>
    </source>
</evidence>
<dbReference type="GO" id="GO:0005576">
    <property type="term" value="C:extracellular region"/>
    <property type="evidence" value="ECO:0007669"/>
    <property type="project" value="UniProtKB-SubCell"/>
</dbReference>
<dbReference type="EC" id="3.2.1.75" evidence="12"/>
<keyword evidence="9" id="KW-0624">Polysaccharide degradation</keyword>
<dbReference type="InterPro" id="IPR017853">
    <property type="entry name" value="GH"/>
</dbReference>
<dbReference type="Pfam" id="PF00150">
    <property type="entry name" value="Cellulase"/>
    <property type="match status" value="1"/>
</dbReference>
<dbReference type="PANTHER" id="PTHR31297:SF39">
    <property type="entry name" value="GLUCAN ENDO-1,6-BETA-GLUCOSIDASE B"/>
    <property type="match status" value="1"/>
</dbReference>
<dbReference type="EMBL" id="VIBQ01000013">
    <property type="protein sequence ID" value="KAB8345842.1"/>
    <property type="molecule type" value="Genomic_DNA"/>
</dbReference>
<proteinExistence type="inferred from homology"/>
<feature type="domain" description="Glycoside hydrolase family 5" evidence="18">
    <location>
        <begin position="95"/>
        <end position="387"/>
    </location>
</feature>
<evidence type="ECO:0000313" key="20">
    <source>
        <dbReference type="Proteomes" id="UP000327013"/>
    </source>
</evidence>
<dbReference type="PANTHER" id="PTHR31297">
    <property type="entry name" value="GLUCAN ENDO-1,6-BETA-GLUCOSIDASE B"/>
    <property type="match status" value="1"/>
</dbReference>
<reference evidence="19 20" key="1">
    <citation type="submission" date="2019-06" db="EMBL/GenBank/DDBJ databases">
        <title>A chromosomal-level reference genome of Carpinus fangiana (Coryloideae, Betulaceae).</title>
        <authorList>
            <person name="Yang X."/>
            <person name="Wang Z."/>
            <person name="Zhang L."/>
            <person name="Hao G."/>
            <person name="Liu J."/>
            <person name="Yang Y."/>
        </authorList>
    </citation>
    <scope>NUCLEOTIDE SEQUENCE [LARGE SCALE GENOMIC DNA]</scope>
    <source>
        <strain evidence="19">Cfa_2016G</strain>
        <tissue evidence="19">Leaf</tissue>
    </source>
</reference>
<feature type="signal peptide" evidence="17">
    <location>
        <begin position="1"/>
        <end position="18"/>
    </location>
</feature>
<evidence type="ECO:0000256" key="15">
    <source>
        <dbReference type="ARBA" id="ARBA00043257"/>
    </source>
</evidence>
<dbReference type="GO" id="GO:0009986">
    <property type="term" value="C:cell surface"/>
    <property type="evidence" value="ECO:0007669"/>
    <property type="project" value="TreeGrafter"/>
</dbReference>
<comment type="function">
    <text evidence="11">Beta-glucanases participate in the metabolism of beta-glucan, the main structural component of the cell wall. Acts on lutean, pustulan and 1,6-oligo-beta-D-glucosides.</text>
</comment>
<keyword evidence="3" id="KW-0964">Secreted</keyword>
<dbReference type="AlphaFoldDB" id="A0A5N6KTW7"/>
<dbReference type="InterPro" id="IPR001547">
    <property type="entry name" value="Glyco_hydro_5"/>
</dbReference>
<evidence type="ECO:0000256" key="8">
    <source>
        <dbReference type="ARBA" id="ARBA00023295"/>
    </source>
</evidence>
<keyword evidence="20" id="KW-1185">Reference proteome</keyword>
<sequence>MLSKSLVAAATVVGVAHAWLPWDRDMHLFNGTARAVEGRSLPDVTKIRGVNLGSWLVAEPWMMGNSWSDMGCSDQCSEFDCMSSVYGSDRATGNQKFQDHWANWIKPSDLDTIKSWGLNTIRIPVGYWIYRDIVDDSEPFAEGQLDYLDAMVAHAQEIGLFVVMDLHGAPYAQKPGDAFTGQCAGSAGFFQQSQYDRAAKFLGWMANRIHSTPDKYGSTGILEVVNEPLSDHDNGGQTDDERNTLTQNFYPQALQAVRDAEAALNVPAEKQLHVQFMDKQWQSGDPKASLPADSAVMLDDHNYVKGALGSGKQQGDYMYYSCFTDNRQDSADGDSPKAVQEWSLTVNDETTPEFDTNSQQYFYQSWFAAQVQLYEKTNGWIYWSLRNEFNDYRWSYELAVQNNIVPTDSAGLDAVQTNGICQSWFPNN</sequence>
<keyword evidence="4 17" id="KW-0732">Signal</keyword>
<evidence type="ECO:0000256" key="16">
    <source>
        <dbReference type="RuleBase" id="RU361153"/>
    </source>
</evidence>
<dbReference type="GO" id="GO:0004338">
    <property type="term" value="F:glucan exo-1,3-beta-glucosidase activity"/>
    <property type="evidence" value="ECO:0007669"/>
    <property type="project" value="TreeGrafter"/>
</dbReference>
<evidence type="ECO:0000256" key="11">
    <source>
        <dbReference type="ARBA" id="ARBA00037628"/>
    </source>
</evidence>
<name>A0A5N6KTW7_9ROSI</name>
<evidence type="ECO:0000256" key="14">
    <source>
        <dbReference type="ARBA" id="ARBA00042025"/>
    </source>
</evidence>
<keyword evidence="5 16" id="KW-0378">Hydrolase</keyword>
<keyword evidence="7" id="KW-0119">Carbohydrate metabolism</keyword>